<dbReference type="InterPro" id="IPR036291">
    <property type="entry name" value="NAD(P)-bd_dom_sf"/>
</dbReference>
<dbReference type="Proteomes" id="UP000189800">
    <property type="component" value="Unassembled WGS sequence"/>
</dbReference>
<dbReference type="GO" id="GO:0055129">
    <property type="term" value="P:L-proline biosynthetic process"/>
    <property type="evidence" value="ECO:0007669"/>
    <property type="project" value="UniProtKB-UniRule"/>
</dbReference>
<dbReference type="Gene3D" id="3.40.50.720">
    <property type="entry name" value="NAD(P)-binding Rossmann-like Domain"/>
    <property type="match status" value="1"/>
</dbReference>
<feature type="domain" description="Pyrroline-5-carboxylate reductase catalytic N-terminal" evidence="7">
    <location>
        <begin position="14"/>
        <end position="111"/>
    </location>
</feature>
<name>A0A1T0CL17_9GAMM</name>
<dbReference type="InterPro" id="IPR029036">
    <property type="entry name" value="P5CR_dimer"/>
</dbReference>
<comment type="pathway">
    <text evidence="4">Amino-acid biosynthesis; L-proline biosynthesis; L-proline from L-glutamate 5-semialdehyde: step 1/1.</text>
</comment>
<comment type="catalytic activity">
    <reaction evidence="4">
        <text>L-proline + NADP(+) = (S)-1-pyrroline-5-carboxylate + NADPH + 2 H(+)</text>
        <dbReference type="Rhea" id="RHEA:14109"/>
        <dbReference type="ChEBI" id="CHEBI:15378"/>
        <dbReference type="ChEBI" id="CHEBI:17388"/>
        <dbReference type="ChEBI" id="CHEBI:57783"/>
        <dbReference type="ChEBI" id="CHEBI:58349"/>
        <dbReference type="ChEBI" id="CHEBI:60039"/>
        <dbReference type="EC" id="1.5.1.2"/>
    </reaction>
</comment>
<dbReference type="InterPro" id="IPR000304">
    <property type="entry name" value="Pyrroline-COOH_reductase"/>
</dbReference>
<keyword evidence="2 4" id="KW-0521">NADP</keyword>
<dbReference type="AlphaFoldDB" id="A0A1T0CL17"/>
<organism evidence="9 10">
    <name type="scientific">Moraxella pluranimalium</name>
    <dbReference type="NCBI Taxonomy" id="470453"/>
    <lineage>
        <taxon>Bacteria</taxon>
        <taxon>Pseudomonadati</taxon>
        <taxon>Pseudomonadota</taxon>
        <taxon>Gammaproteobacteria</taxon>
        <taxon>Moraxellales</taxon>
        <taxon>Moraxellaceae</taxon>
        <taxon>Moraxella</taxon>
    </lineage>
</organism>
<dbReference type="EMBL" id="MUYU01000022">
    <property type="protein sequence ID" value="OOS23014.1"/>
    <property type="molecule type" value="Genomic_DNA"/>
</dbReference>
<keyword evidence="4" id="KW-0963">Cytoplasm</keyword>
<evidence type="ECO:0000256" key="6">
    <source>
        <dbReference type="PIRSR" id="PIRSR000193-1"/>
    </source>
</evidence>
<dbReference type="PANTHER" id="PTHR11645:SF0">
    <property type="entry name" value="PYRROLINE-5-CARBOXYLATE REDUCTASE 3"/>
    <property type="match status" value="1"/>
</dbReference>
<feature type="domain" description="Pyrroline-5-carboxylate reductase dimerisation" evidence="8">
    <location>
        <begin position="174"/>
        <end position="276"/>
    </location>
</feature>
<dbReference type="STRING" id="470453.B0680_08500"/>
<dbReference type="Pfam" id="PF14748">
    <property type="entry name" value="P5CR_dimer"/>
    <property type="match status" value="1"/>
</dbReference>
<comment type="caution">
    <text evidence="9">The sequence shown here is derived from an EMBL/GenBank/DDBJ whole genome shotgun (WGS) entry which is preliminary data.</text>
</comment>
<dbReference type="InterPro" id="IPR028939">
    <property type="entry name" value="P5C_Rdtase_cat_N"/>
</dbReference>
<feature type="binding site" evidence="6">
    <location>
        <begin position="18"/>
        <end position="23"/>
    </location>
    <ligand>
        <name>NADP(+)</name>
        <dbReference type="ChEBI" id="CHEBI:58349"/>
    </ligand>
</feature>
<dbReference type="NCBIfam" id="TIGR00112">
    <property type="entry name" value="proC"/>
    <property type="match status" value="1"/>
</dbReference>
<evidence type="ECO:0000259" key="8">
    <source>
        <dbReference type="Pfam" id="PF14748"/>
    </source>
</evidence>
<protein>
    <recommendedName>
        <fullName evidence="4 5">Pyrroline-5-carboxylate reductase</fullName>
        <shortName evidence="4">P5C reductase</shortName>
        <shortName evidence="4">P5CR</shortName>
        <ecNumber evidence="4 5">1.5.1.2</ecNumber>
    </recommendedName>
    <alternativeName>
        <fullName evidence="4">PCA reductase</fullName>
    </alternativeName>
</protein>
<dbReference type="HAMAP" id="MF_01925">
    <property type="entry name" value="P5C_reductase"/>
    <property type="match status" value="1"/>
</dbReference>
<evidence type="ECO:0000259" key="7">
    <source>
        <dbReference type="Pfam" id="PF03807"/>
    </source>
</evidence>
<keyword evidence="3 4" id="KW-0560">Oxidoreductase</keyword>
<dbReference type="GO" id="GO:0005737">
    <property type="term" value="C:cytoplasm"/>
    <property type="evidence" value="ECO:0007669"/>
    <property type="project" value="UniProtKB-SubCell"/>
</dbReference>
<dbReference type="GO" id="GO:0004735">
    <property type="term" value="F:pyrroline-5-carboxylate reductase activity"/>
    <property type="evidence" value="ECO:0007669"/>
    <property type="project" value="UniProtKB-UniRule"/>
</dbReference>
<evidence type="ECO:0000256" key="2">
    <source>
        <dbReference type="ARBA" id="ARBA00022857"/>
    </source>
</evidence>
<dbReference type="SUPFAM" id="SSF48179">
    <property type="entry name" value="6-phosphogluconate dehydrogenase C-terminal domain-like"/>
    <property type="match status" value="1"/>
</dbReference>
<evidence type="ECO:0000256" key="1">
    <source>
        <dbReference type="ARBA" id="ARBA00005525"/>
    </source>
</evidence>
<dbReference type="InterPro" id="IPR008927">
    <property type="entry name" value="6-PGluconate_DH-like_C_sf"/>
</dbReference>
<comment type="function">
    <text evidence="4">Catalyzes the reduction of 1-pyrroline-5-carboxylate (PCA) to L-proline.</text>
</comment>
<dbReference type="UniPathway" id="UPA00098">
    <property type="reaction ID" value="UER00361"/>
</dbReference>
<keyword evidence="4" id="KW-0641">Proline biosynthesis</keyword>
<comment type="catalytic activity">
    <reaction evidence="4">
        <text>L-proline + NAD(+) = (S)-1-pyrroline-5-carboxylate + NADH + 2 H(+)</text>
        <dbReference type="Rhea" id="RHEA:14105"/>
        <dbReference type="ChEBI" id="CHEBI:15378"/>
        <dbReference type="ChEBI" id="CHEBI:17388"/>
        <dbReference type="ChEBI" id="CHEBI:57540"/>
        <dbReference type="ChEBI" id="CHEBI:57945"/>
        <dbReference type="ChEBI" id="CHEBI:60039"/>
        <dbReference type="EC" id="1.5.1.2"/>
    </reaction>
</comment>
<accession>A0A1T0CL17</accession>
<dbReference type="FunFam" id="1.10.3730.10:FF:000001">
    <property type="entry name" value="Pyrroline-5-carboxylate reductase"/>
    <property type="match status" value="1"/>
</dbReference>
<reference evidence="9 10" key="1">
    <citation type="submission" date="2017-02" db="EMBL/GenBank/DDBJ databases">
        <title>Draft genome sequence of Moraxella pluranimalium CCUG 54913T type strain.</title>
        <authorList>
            <person name="Salva-Serra F."/>
            <person name="Engstrom-Jakobsson H."/>
            <person name="Thorell K."/>
            <person name="Jaen-Luchoro D."/>
            <person name="Gonzales-Siles L."/>
            <person name="Karlsson R."/>
            <person name="Yazdan S."/>
            <person name="Boulund F."/>
            <person name="Johnning A."/>
            <person name="Engstrand L."/>
            <person name="Kristiansson E."/>
            <person name="Moore E."/>
        </authorList>
    </citation>
    <scope>NUCLEOTIDE SEQUENCE [LARGE SCALE GENOMIC DNA]</scope>
    <source>
        <strain evidence="9 10">CCUG 54913</strain>
    </source>
</reference>
<dbReference type="Gene3D" id="1.10.3730.10">
    <property type="entry name" value="ProC C-terminal domain-like"/>
    <property type="match status" value="1"/>
</dbReference>
<dbReference type="PANTHER" id="PTHR11645">
    <property type="entry name" value="PYRROLINE-5-CARBOXYLATE REDUCTASE"/>
    <property type="match status" value="1"/>
</dbReference>
<gene>
    <name evidence="4" type="primary">proC</name>
    <name evidence="9" type="ORF">B0680_08500</name>
</gene>
<evidence type="ECO:0000256" key="4">
    <source>
        <dbReference type="HAMAP-Rule" id="MF_01925"/>
    </source>
</evidence>
<dbReference type="RefSeq" id="WP_078254675.1">
    <property type="nucleotide sequence ID" value="NZ_MUYU01000022.1"/>
</dbReference>
<dbReference type="PIRSF" id="PIRSF000193">
    <property type="entry name" value="Pyrrol-5-carb_rd"/>
    <property type="match status" value="1"/>
</dbReference>
<keyword evidence="4" id="KW-0028">Amino-acid biosynthesis</keyword>
<dbReference type="Pfam" id="PF03807">
    <property type="entry name" value="F420_oxidored"/>
    <property type="match status" value="1"/>
</dbReference>
<sequence>MTTVADFGVLNGKTIAFIGGGNMAGAIIDGLLKAKAEQGLDLTLSVSDTDTDKQAQFIAKGVNAVSPEQAEQIITPADVVVLAVKPQVMGVVGASIAPYLSSQLVLSIAAGLSVATLSQMLGGYTNIVRCMPNLPASVGFGASGLFADGISETACQMAEKVMQASGITAWVKDENLLHAVTAVAGSAPAYFFYVLENMIAKAVEMGLSPDDAHALAVQSVCGAGALAINQDPATLREQVTSKGGTTAAALESLYADDVGQAFARAMQACSDRSVELGAVLSQA</sequence>
<evidence type="ECO:0000313" key="10">
    <source>
        <dbReference type="Proteomes" id="UP000189800"/>
    </source>
</evidence>
<proteinExistence type="inferred from homology"/>
<keyword evidence="10" id="KW-1185">Reference proteome</keyword>
<dbReference type="SUPFAM" id="SSF51735">
    <property type="entry name" value="NAD(P)-binding Rossmann-fold domains"/>
    <property type="match status" value="1"/>
</dbReference>
<evidence type="ECO:0000313" key="9">
    <source>
        <dbReference type="EMBL" id="OOS23014.1"/>
    </source>
</evidence>
<comment type="subcellular location">
    <subcellularLocation>
        <location evidence="4">Cytoplasm</location>
    </subcellularLocation>
</comment>
<comment type="similarity">
    <text evidence="1 4">Belongs to the pyrroline-5-carboxylate reductase family.</text>
</comment>
<evidence type="ECO:0000256" key="5">
    <source>
        <dbReference type="NCBIfam" id="TIGR00112"/>
    </source>
</evidence>
<evidence type="ECO:0000256" key="3">
    <source>
        <dbReference type="ARBA" id="ARBA00023002"/>
    </source>
</evidence>
<dbReference type="EC" id="1.5.1.2" evidence="4 5"/>
<feature type="binding site" evidence="6">
    <location>
        <begin position="83"/>
        <end position="86"/>
    </location>
    <ligand>
        <name>NADP(+)</name>
        <dbReference type="ChEBI" id="CHEBI:58349"/>
    </ligand>
</feature>
<dbReference type="OrthoDB" id="9805754at2"/>